<dbReference type="InterPro" id="IPR050109">
    <property type="entry name" value="HTH-type_TetR-like_transc_reg"/>
</dbReference>
<organism evidence="6 7">
    <name type="scientific">Svornostia abyssi</name>
    <dbReference type="NCBI Taxonomy" id="2898438"/>
    <lineage>
        <taxon>Bacteria</taxon>
        <taxon>Bacillati</taxon>
        <taxon>Actinomycetota</taxon>
        <taxon>Thermoleophilia</taxon>
        <taxon>Solirubrobacterales</taxon>
        <taxon>Baekduiaceae</taxon>
        <taxon>Svornostia</taxon>
    </lineage>
</organism>
<sequence>MDPLPLTAAPAAPAERADAARNRERILCAAARLFTERGAEHVSMDDVAEEAGVGKGTLYRRFGDKSGLALALLDEDDRRLQEAMIRGEAPLGPGGGGVSARERLHAFGEAYLELLGRHSGLLAVAAEGGGLKGSPPWQLYRTHLVVLLSDATPDGDAELGAELLLDALNPGSYRFRRAQGFEPARLARGWRMLVDGWIAASTGEVPAPARRAVTPAE</sequence>
<reference evidence="7" key="1">
    <citation type="submission" date="2021-11" db="EMBL/GenBank/DDBJ databases">
        <title>Cultivation dependent microbiological survey of springs from the worlds oldest radium mine currently devoted to the extraction of radon-saturated water.</title>
        <authorList>
            <person name="Kapinusova G."/>
            <person name="Smrhova T."/>
            <person name="Strejcek M."/>
            <person name="Suman J."/>
            <person name="Jani K."/>
            <person name="Pajer P."/>
            <person name="Uhlik O."/>
        </authorList>
    </citation>
    <scope>NUCLEOTIDE SEQUENCE [LARGE SCALE GENOMIC DNA]</scope>
    <source>
        <strain evidence="7">J379</strain>
    </source>
</reference>
<keyword evidence="3" id="KW-0804">Transcription</keyword>
<evidence type="ECO:0000313" key="6">
    <source>
        <dbReference type="EMBL" id="UUY02041.1"/>
    </source>
</evidence>
<evidence type="ECO:0000256" key="4">
    <source>
        <dbReference type="PROSITE-ProRule" id="PRU00335"/>
    </source>
</evidence>
<dbReference type="RefSeq" id="WP_353862580.1">
    <property type="nucleotide sequence ID" value="NZ_CP088295.1"/>
</dbReference>
<dbReference type="PANTHER" id="PTHR30055">
    <property type="entry name" value="HTH-TYPE TRANSCRIPTIONAL REGULATOR RUTR"/>
    <property type="match status" value="1"/>
</dbReference>
<dbReference type="PRINTS" id="PR00455">
    <property type="entry name" value="HTHTETR"/>
</dbReference>
<accession>A0ABY5PBJ7</accession>
<dbReference type="Gene3D" id="1.10.357.10">
    <property type="entry name" value="Tetracycline Repressor, domain 2"/>
    <property type="match status" value="1"/>
</dbReference>
<keyword evidence="2 4" id="KW-0238">DNA-binding</keyword>
<dbReference type="InterPro" id="IPR009057">
    <property type="entry name" value="Homeodomain-like_sf"/>
</dbReference>
<dbReference type="Proteomes" id="UP001058860">
    <property type="component" value="Chromosome"/>
</dbReference>
<proteinExistence type="predicted"/>
<protein>
    <submittedName>
        <fullName evidence="6">TetR/AcrR family transcriptional regulator</fullName>
    </submittedName>
</protein>
<keyword evidence="1" id="KW-0805">Transcription regulation</keyword>
<dbReference type="Pfam" id="PF00440">
    <property type="entry name" value="TetR_N"/>
    <property type="match status" value="1"/>
</dbReference>
<keyword evidence="7" id="KW-1185">Reference proteome</keyword>
<dbReference type="PROSITE" id="PS50977">
    <property type="entry name" value="HTH_TETR_2"/>
    <property type="match status" value="1"/>
</dbReference>
<dbReference type="EMBL" id="CP088295">
    <property type="protein sequence ID" value="UUY02041.1"/>
    <property type="molecule type" value="Genomic_DNA"/>
</dbReference>
<evidence type="ECO:0000256" key="3">
    <source>
        <dbReference type="ARBA" id="ARBA00023163"/>
    </source>
</evidence>
<dbReference type="InterPro" id="IPR001647">
    <property type="entry name" value="HTH_TetR"/>
</dbReference>
<evidence type="ECO:0000256" key="2">
    <source>
        <dbReference type="ARBA" id="ARBA00023125"/>
    </source>
</evidence>
<name>A0ABY5PBJ7_9ACTN</name>
<gene>
    <name evidence="6" type="ORF">LRS13_15105</name>
</gene>
<feature type="domain" description="HTH tetR-type" evidence="5">
    <location>
        <begin position="20"/>
        <end position="80"/>
    </location>
</feature>
<evidence type="ECO:0000256" key="1">
    <source>
        <dbReference type="ARBA" id="ARBA00023015"/>
    </source>
</evidence>
<evidence type="ECO:0000259" key="5">
    <source>
        <dbReference type="PROSITE" id="PS50977"/>
    </source>
</evidence>
<evidence type="ECO:0000313" key="7">
    <source>
        <dbReference type="Proteomes" id="UP001058860"/>
    </source>
</evidence>
<feature type="DNA-binding region" description="H-T-H motif" evidence="4">
    <location>
        <begin position="43"/>
        <end position="62"/>
    </location>
</feature>
<dbReference type="PANTHER" id="PTHR30055:SF234">
    <property type="entry name" value="HTH-TYPE TRANSCRIPTIONAL REGULATOR BETI"/>
    <property type="match status" value="1"/>
</dbReference>
<dbReference type="SUPFAM" id="SSF46689">
    <property type="entry name" value="Homeodomain-like"/>
    <property type="match status" value="1"/>
</dbReference>